<keyword evidence="2" id="KW-0121">Carboxypeptidase</keyword>
<evidence type="ECO:0000256" key="5">
    <source>
        <dbReference type="ARBA" id="ARBA00022801"/>
    </source>
</evidence>
<dbReference type="GO" id="GO:0004185">
    <property type="term" value="F:serine-type carboxypeptidase activity"/>
    <property type="evidence" value="ECO:0007669"/>
    <property type="project" value="InterPro"/>
</dbReference>
<dbReference type="PANTHER" id="PTHR11802:SF3">
    <property type="entry name" value="RETINOID-INDUCIBLE SERINE CARBOXYPEPTIDASE"/>
    <property type="match status" value="1"/>
</dbReference>
<evidence type="ECO:0000313" key="8">
    <source>
        <dbReference type="Proteomes" id="UP000887566"/>
    </source>
</evidence>
<evidence type="ECO:0000313" key="9">
    <source>
        <dbReference type="WBParaSite" id="PSAMB.scaffold4378size14845.g24131.t1"/>
    </source>
</evidence>
<dbReference type="GO" id="GO:0006508">
    <property type="term" value="P:proteolysis"/>
    <property type="evidence" value="ECO:0007669"/>
    <property type="project" value="UniProtKB-KW"/>
</dbReference>
<keyword evidence="5" id="KW-0378">Hydrolase</keyword>
<evidence type="ECO:0000256" key="6">
    <source>
        <dbReference type="ARBA" id="ARBA00023180"/>
    </source>
</evidence>
<feature type="signal peptide" evidence="7">
    <location>
        <begin position="1"/>
        <end position="18"/>
    </location>
</feature>
<accession>A0A914WND1</accession>
<dbReference type="SUPFAM" id="SSF53474">
    <property type="entry name" value="alpha/beta-Hydrolases"/>
    <property type="match status" value="1"/>
</dbReference>
<keyword evidence="6" id="KW-0325">Glycoprotein</keyword>
<keyword evidence="4 7" id="KW-0732">Signal</keyword>
<dbReference type="Gene3D" id="3.40.50.1820">
    <property type="entry name" value="alpha/beta hydrolase"/>
    <property type="match status" value="1"/>
</dbReference>
<evidence type="ECO:0000256" key="1">
    <source>
        <dbReference type="ARBA" id="ARBA00009431"/>
    </source>
</evidence>
<evidence type="ECO:0000256" key="4">
    <source>
        <dbReference type="ARBA" id="ARBA00022729"/>
    </source>
</evidence>
<evidence type="ECO:0000256" key="3">
    <source>
        <dbReference type="ARBA" id="ARBA00022670"/>
    </source>
</evidence>
<name>A0A914WND1_9BILA</name>
<dbReference type="Proteomes" id="UP000887566">
    <property type="component" value="Unplaced"/>
</dbReference>
<dbReference type="AlphaFoldDB" id="A0A914WND1"/>
<keyword evidence="3" id="KW-0645">Protease</keyword>
<dbReference type="WBParaSite" id="PSAMB.scaffold4378size14845.g24131.t1">
    <property type="protein sequence ID" value="PSAMB.scaffold4378size14845.g24131.t1"/>
    <property type="gene ID" value="PSAMB.scaffold4378size14845.g24131"/>
</dbReference>
<feature type="chain" id="PRO_5037778891" evidence="7">
    <location>
        <begin position="19"/>
        <end position="128"/>
    </location>
</feature>
<evidence type="ECO:0000256" key="7">
    <source>
        <dbReference type="SAM" id="SignalP"/>
    </source>
</evidence>
<reference evidence="9" key="1">
    <citation type="submission" date="2022-11" db="UniProtKB">
        <authorList>
            <consortium name="WormBaseParasite"/>
        </authorList>
    </citation>
    <scope>IDENTIFICATION</scope>
</reference>
<comment type="similarity">
    <text evidence="1">Belongs to the peptidase S10 family.</text>
</comment>
<proteinExistence type="inferred from homology"/>
<organism evidence="8 9">
    <name type="scientific">Plectus sambesii</name>
    <dbReference type="NCBI Taxonomy" id="2011161"/>
    <lineage>
        <taxon>Eukaryota</taxon>
        <taxon>Metazoa</taxon>
        <taxon>Ecdysozoa</taxon>
        <taxon>Nematoda</taxon>
        <taxon>Chromadorea</taxon>
        <taxon>Plectida</taxon>
        <taxon>Plectina</taxon>
        <taxon>Plectoidea</taxon>
        <taxon>Plectidae</taxon>
        <taxon>Plectus</taxon>
    </lineage>
</organism>
<dbReference type="PANTHER" id="PTHR11802">
    <property type="entry name" value="SERINE PROTEASE FAMILY S10 SERINE CARBOXYPEPTIDASE"/>
    <property type="match status" value="1"/>
</dbReference>
<keyword evidence="8" id="KW-1185">Reference proteome</keyword>
<dbReference type="InterPro" id="IPR029058">
    <property type="entry name" value="AB_hydrolase_fold"/>
</dbReference>
<dbReference type="Pfam" id="PF00450">
    <property type="entry name" value="Peptidase_S10"/>
    <property type="match status" value="1"/>
</dbReference>
<protein>
    <submittedName>
        <fullName evidence="9">Uncharacterized protein</fullName>
    </submittedName>
</protein>
<dbReference type="InterPro" id="IPR001563">
    <property type="entry name" value="Peptidase_S10"/>
</dbReference>
<evidence type="ECO:0000256" key="2">
    <source>
        <dbReference type="ARBA" id="ARBA00022645"/>
    </source>
</evidence>
<sequence length="128" mass="14645">MLLKLLLFALILVIPATSYSYFDHHKHQRNDLTYREKWGYVKVRENANLFWWLYYTADSDRPLILWLQGGPGASSAGFGNFKEIGPLDTSLNPRNSTWVSSAVAGLCKNTRMLLLKRGLPQNIFEIIA</sequence>